<name>A0ABN6M4A8_9BACT</name>
<feature type="region of interest" description="Disordered" evidence="1">
    <location>
        <begin position="255"/>
        <end position="277"/>
    </location>
</feature>
<keyword evidence="3" id="KW-1185">Reference proteome</keyword>
<protein>
    <recommendedName>
        <fullName evidence="4">Peptidase</fullName>
    </recommendedName>
</protein>
<evidence type="ECO:0008006" key="4">
    <source>
        <dbReference type="Google" id="ProtNLM"/>
    </source>
</evidence>
<reference evidence="2 3" key="1">
    <citation type="submission" date="2022-01" db="EMBL/GenBank/DDBJ databases">
        <title>Desulfofustis limnae sp. nov., a novel mesophilic sulfate-reducing bacterium isolated from marsh soil.</title>
        <authorList>
            <person name="Watanabe M."/>
            <person name="Takahashi A."/>
            <person name="Kojima H."/>
            <person name="Fukui M."/>
        </authorList>
    </citation>
    <scope>NUCLEOTIDE SEQUENCE [LARGE SCALE GENOMIC DNA]</scope>
    <source>
        <strain evidence="2 3">PPLL</strain>
    </source>
</reference>
<accession>A0ABN6M4A8</accession>
<dbReference type="EMBL" id="AP025516">
    <property type="protein sequence ID" value="BDD85932.1"/>
    <property type="molecule type" value="Genomic_DNA"/>
</dbReference>
<gene>
    <name evidence="2" type="ORF">DPPLL_02970</name>
</gene>
<evidence type="ECO:0000256" key="1">
    <source>
        <dbReference type="SAM" id="MobiDB-lite"/>
    </source>
</evidence>
<dbReference type="RefSeq" id="WP_284153053.1">
    <property type="nucleotide sequence ID" value="NZ_AP025516.1"/>
</dbReference>
<dbReference type="Proteomes" id="UP000830055">
    <property type="component" value="Chromosome"/>
</dbReference>
<evidence type="ECO:0000313" key="2">
    <source>
        <dbReference type="EMBL" id="BDD85932.1"/>
    </source>
</evidence>
<proteinExistence type="predicted"/>
<organism evidence="2 3">
    <name type="scientific">Desulfofustis limnaeus</name>
    <dbReference type="NCBI Taxonomy" id="2740163"/>
    <lineage>
        <taxon>Bacteria</taxon>
        <taxon>Pseudomonadati</taxon>
        <taxon>Thermodesulfobacteriota</taxon>
        <taxon>Desulfobulbia</taxon>
        <taxon>Desulfobulbales</taxon>
        <taxon>Desulfocapsaceae</taxon>
        <taxon>Desulfofustis</taxon>
    </lineage>
</organism>
<evidence type="ECO:0000313" key="3">
    <source>
        <dbReference type="Proteomes" id="UP000830055"/>
    </source>
</evidence>
<sequence length="289" mass="31293">MNSGAWTEIFKAGDYGTKGRYTPADLDAIVANFNAEDQVPIVVGHPRTDSPAWGWIAAVKRDGDVLLGKPGDLHADFAKALAEKKFKNRSVRLAQTPSGPKLLHLGYLGAVLPQVEGLKQVAQFAGDGGCVDHEFALQEDEQRATEEDTDMDKDARIKQLEADLAAEQAARKAEQEAAAQTRATARANDFSRFVAEEMVAAGKIAPERAKEVVAFMESLPDGAQADFSYEDNGATRTTTPADWFKGFVRGLPAADFTRDLPAGPQQGQHSGQDFVRDDKGQLVDLARHV</sequence>